<dbReference type="AlphaFoldDB" id="A0A4Q7N7B3"/>
<evidence type="ECO:0000313" key="3">
    <source>
        <dbReference type="EMBL" id="RZS77537.1"/>
    </source>
</evidence>
<comment type="caution">
    <text evidence="3">The sequence shown here is derived from an EMBL/GenBank/DDBJ whole genome shotgun (WGS) entry which is preliminary data.</text>
</comment>
<dbReference type="InterPro" id="IPR036188">
    <property type="entry name" value="FAD/NAD-bd_sf"/>
</dbReference>
<dbReference type="OrthoDB" id="5287468at2"/>
<dbReference type="PRINTS" id="PR00469">
    <property type="entry name" value="PNDRDTASEII"/>
</dbReference>
<reference evidence="3 4" key="1">
    <citation type="submission" date="2019-02" db="EMBL/GenBank/DDBJ databases">
        <title>Genomic Encyclopedia of Type Strains, Phase IV (KMG-IV): sequencing the most valuable type-strain genomes for metagenomic binning, comparative biology and taxonomic classification.</title>
        <authorList>
            <person name="Goeker M."/>
        </authorList>
    </citation>
    <scope>NUCLEOTIDE SEQUENCE [LARGE SCALE GENOMIC DNA]</scope>
    <source>
        <strain evidence="3 4">DSM 45622</strain>
    </source>
</reference>
<dbReference type="InterPro" id="IPR051691">
    <property type="entry name" value="Metab_Enz_Cyan_OpOx_G3PDH"/>
</dbReference>
<evidence type="ECO:0000313" key="4">
    <source>
        <dbReference type="Proteomes" id="UP000293638"/>
    </source>
</evidence>
<dbReference type="Gene3D" id="3.50.50.60">
    <property type="entry name" value="FAD/NAD(P)-binding domain"/>
    <property type="match status" value="2"/>
</dbReference>
<organism evidence="3 4">
    <name type="scientific">Motilibacter rhizosphaerae</name>
    <dbReference type="NCBI Taxonomy" id="598652"/>
    <lineage>
        <taxon>Bacteria</taxon>
        <taxon>Bacillati</taxon>
        <taxon>Actinomycetota</taxon>
        <taxon>Actinomycetes</taxon>
        <taxon>Motilibacterales</taxon>
        <taxon>Motilibacteraceae</taxon>
        <taxon>Motilibacter</taxon>
    </lineage>
</organism>
<feature type="domain" description="FAD/NAD(P)-binding" evidence="2">
    <location>
        <begin position="17"/>
        <end position="313"/>
    </location>
</feature>
<dbReference type="RefSeq" id="WP_130494736.1">
    <property type="nucleotide sequence ID" value="NZ_SGXD01000010.1"/>
</dbReference>
<dbReference type="GO" id="GO:0016491">
    <property type="term" value="F:oxidoreductase activity"/>
    <property type="evidence" value="ECO:0007669"/>
    <property type="project" value="UniProtKB-KW"/>
</dbReference>
<dbReference type="EMBL" id="SGXD01000010">
    <property type="protein sequence ID" value="RZS77537.1"/>
    <property type="molecule type" value="Genomic_DNA"/>
</dbReference>
<gene>
    <name evidence="3" type="ORF">EV189_4017</name>
</gene>
<protein>
    <submittedName>
        <fullName evidence="3">Thioredoxin reductase</fullName>
    </submittedName>
</protein>
<dbReference type="InterPro" id="IPR023753">
    <property type="entry name" value="FAD/NAD-binding_dom"/>
</dbReference>
<dbReference type="Proteomes" id="UP000293638">
    <property type="component" value="Unassembled WGS sequence"/>
</dbReference>
<accession>A0A4Q7N7B3</accession>
<dbReference type="SUPFAM" id="SSF51905">
    <property type="entry name" value="FAD/NAD(P)-binding domain"/>
    <property type="match status" value="1"/>
</dbReference>
<keyword evidence="1" id="KW-0560">Oxidoreductase</keyword>
<name>A0A4Q7N7B3_9ACTN</name>
<dbReference type="PRINTS" id="PR00368">
    <property type="entry name" value="FADPNR"/>
</dbReference>
<proteinExistence type="predicted"/>
<dbReference type="PANTHER" id="PTHR42949:SF3">
    <property type="entry name" value="ANAEROBIC GLYCEROL-3-PHOSPHATE DEHYDROGENASE SUBUNIT B"/>
    <property type="match status" value="1"/>
</dbReference>
<evidence type="ECO:0000256" key="1">
    <source>
        <dbReference type="ARBA" id="ARBA00023002"/>
    </source>
</evidence>
<dbReference type="Pfam" id="PF07992">
    <property type="entry name" value="Pyr_redox_2"/>
    <property type="match status" value="1"/>
</dbReference>
<sequence length="426" mass="45430">MTTLDVEATGTQVLTPAVAIIGAGPSGLRAAAELAPRVNGEVLVLERESVAGGIPRHSDHLGYGIRDRHAFLTGPRYAQLLRDEAAAAGARILTNAMVTGWAGDRSLAVTSPEGRIQVDAQAVILATGARERPRPARLIPGDRGRGVYTTGHLQNLVHLKHGRVGKKAVVVGAELVSWSAVMTLQHVGCRTVLMTTEYPKADSYAAFTGPGRVMFRTKVATRTRVVRILGRPDVTGVEVEHLDTGERRTIECDTVILTGDWIPDNELARAAGLPIDPVSKSPLVDTALRTGRPGVFAIGNVLHPVDTADVAALDGAAVAEHVVAYLAGQLPGDAQGSLTAERPFRWVSPSLWSATAPAPPRDRLLLWSEEFVAFPTVVVRQNGKEVARKRTPWPAAPGRVFRVPASIVEGIDWTAGPVTIGMAERR</sequence>
<dbReference type="PANTHER" id="PTHR42949">
    <property type="entry name" value="ANAEROBIC GLYCEROL-3-PHOSPHATE DEHYDROGENASE SUBUNIT B"/>
    <property type="match status" value="1"/>
</dbReference>
<keyword evidence="4" id="KW-1185">Reference proteome</keyword>
<evidence type="ECO:0000259" key="2">
    <source>
        <dbReference type="Pfam" id="PF07992"/>
    </source>
</evidence>